<evidence type="ECO:0000256" key="7">
    <source>
        <dbReference type="ARBA" id="ARBA00023002"/>
    </source>
</evidence>
<dbReference type="PROSITE" id="PS51384">
    <property type="entry name" value="FAD_FR"/>
    <property type="match status" value="1"/>
</dbReference>
<dbReference type="InterPro" id="IPR017938">
    <property type="entry name" value="Riboflavin_synthase-like_b-brl"/>
</dbReference>
<feature type="binding site" evidence="8">
    <location>
        <position position="229"/>
    </location>
    <ligand>
        <name>FAD</name>
        <dbReference type="ChEBI" id="CHEBI:57692"/>
    </ligand>
</feature>
<evidence type="ECO:0000256" key="8">
    <source>
        <dbReference type="PIRSR" id="PIRSR601834-1"/>
    </source>
</evidence>
<accession>A0A9P6Q106</accession>
<organism evidence="11 12">
    <name type="scientific">Actinomortierella ambigua</name>
    <dbReference type="NCBI Taxonomy" id="1343610"/>
    <lineage>
        <taxon>Eukaryota</taxon>
        <taxon>Fungi</taxon>
        <taxon>Fungi incertae sedis</taxon>
        <taxon>Mucoromycota</taxon>
        <taxon>Mortierellomycotina</taxon>
        <taxon>Mortierellomycetes</taxon>
        <taxon>Mortierellales</taxon>
        <taxon>Mortierellaceae</taxon>
        <taxon>Actinomortierella</taxon>
    </lineage>
</organism>
<dbReference type="Pfam" id="PF00970">
    <property type="entry name" value="FAD_binding_6"/>
    <property type="match status" value="1"/>
</dbReference>
<dbReference type="PRINTS" id="PR00406">
    <property type="entry name" value="CYTB5RDTASE"/>
</dbReference>
<dbReference type="InterPro" id="IPR008333">
    <property type="entry name" value="Cbr1-like_FAD-bd_dom"/>
</dbReference>
<evidence type="ECO:0000313" key="12">
    <source>
        <dbReference type="Proteomes" id="UP000807716"/>
    </source>
</evidence>
<keyword evidence="6 8" id="KW-0274">FAD</keyword>
<keyword evidence="5 8" id="KW-0285">Flavoprotein</keyword>
<feature type="compositionally biased region" description="Polar residues" evidence="9">
    <location>
        <begin position="39"/>
        <end position="52"/>
    </location>
</feature>
<feature type="binding site" evidence="8">
    <location>
        <position position="281"/>
    </location>
    <ligand>
        <name>FAD</name>
        <dbReference type="ChEBI" id="CHEBI:57692"/>
    </ligand>
</feature>
<dbReference type="InterPro" id="IPR001834">
    <property type="entry name" value="CBR-like"/>
</dbReference>
<dbReference type="PANTHER" id="PTHR19370">
    <property type="entry name" value="NADH-CYTOCHROME B5 REDUCTASE"/>
    <property type="match status" value="1"/>
</dbReference>
<dbReference type="GO" id="GO:0005741">
    <property type="term" value="C:mitochondrial outer membrane"/>
    <property type="evidence" value="ECO:0007669"/>
    <property type="project" value="UniProtKB-SubCell"/>
</dbReference>
<comment type="similarity">
    <text evidence="3">Belongs to the flavoprotein pyridine nucleotide cytochrome reductase family.</text>
</comment>
<dbReference type="Gene3D" id="3.40.50.80">
    <property type="entry name" value="Nucleotide-binding domain of ferredoxin-NADP reductase (FNR) module"/>
    <property type="match status" value="1"/>
</dbReference>
<feature type="region of interest" description="Disordered" evidence="9">
    <location>
        <begin position="39"/>
        <end position="90"/>
    </location>
</feature>
<evidence type="ECO:0000256" key="2">
    <source>
        <dbReference type="ARBA" id="ARBA00004572"/>
    </source>
</evidence>
<evidence type="ECO:0000256" key="3">
    <source>
        <dbReference type="ARBA" id="ARBA00006105"/>
    </source>
</evidence>
<gene>
    <name evidence="11" type="primary">MCR1_2</name>
    <name evidence="11" type="ORF">DFQ27_005422</name>
</gene>
<feature type="region of interest" description="Disordered" evidence="9">
    <location>
        <begin position="188"/>
        <end position="217"/>
    </location>
</feature>
<evidence type="ECO:0000256" key="1">
    <source>
        <dbReference type="ARBA" id="ARBA00001974"/>
    </source>
</evidence>
<proteinExistence type="inferred from homology"/>
<feature type="binding site" evidence="8">
    <location>
        <position position="236"/>
    </location>
    <ligand>
        <name>FAD</name>
        <dbReference type="ChEBI" id="CHEBI:57692"/>
    </ligand>
</feature>
<feature type="binding site" evidence="8">
    <location>
        <position position="181"/>
    </location>
    <ligand>
        <name>FAD</name>
        <dbReference type="ChEBI" id="CHEBI:57692"/>
    </ligand>
</feature>
<keyword evidence="12" id="KW-1185">Reference proteome</keyword>
<reference evidence="11" key="1">
    <citation type="journal article" date="2020" name="Fungal Divers.">
        <title>Resolving the Mortierellaceae phylogeny through synthesis of multi-gene phylogenetics and phylogenomics.</title>
        <authorList>
            <person name="Vandepol N."/>
            <person name="Liber J."/>
            <person name="Desiro A."/>
            <person name="Na H."/>
            <person name="Kennedy M."/>
            <person name="Barry K."/>
            <person name="Grigoriev I.V."/>
            <person name="Miller A.N."/>
            <person name="O'Donnell K."/>
            <person name="Stajich J.E."/>
            <person name="Bonito G."/>
        </authorList>
    </citation>
    <scope>NUCLEOTIDE SEQUENCE</scope>
    <source>
        <strain evidence="11">BC1065</strain>
    </source>
</reference>
<comment type="caution">
    <text evidence="11">The sequence shown here is derived from an EMBL/GenBank/DDBJ whole genome shotgun (WGS) entry which is preliminary data.</text>
</comment>
<dbReference type="AlphaFoldDB" id="A0A9P6Q106"/>
<dbReference type="InterPro" id="IPR039261">
    <property type="entry name" value="FNR_nucleotide-bd"/>
</dbReference>
<dbReference type="EMBL" id="JAAAJB010000386">
    <property type="protein sequence ID" value="KAG0256907.1"/>
    <property type="molecule type" value="Genomic_DNA"/>
</dbReference>
<dbReference type="EC" id="1.6.2.2" evidence="4"/>
<dbReference type="OrthoDB" id="432685at2759"/>
<feature type="binding site" evidence="8">
    <location>
        <position position="179"/>
    </location>
    <ligand>
        <name>FAD</name>
        <dbReference type="ChEBI" id="CHEBI:57692"/>
    </ligand>
</feature>
<evidence type="ECO:0000256" key="5">
    <source>
        <dbReference type="ARBA" id="ARBA00022630"/>
    </source>
</evidence>
<feature type="domain" description="FAD-binding FR-type" evidence="10">
    <location>
        <begin position="132"/>
        <end position="261"/>
    </location>
</feature>
<dbReference type="SUPFAM" id="SSF63380">
    <property type="entry name" value="Riboflavin synthase domain-like"/>
    <property type="match status" value="1"/>
</dbReference>
<sequence length="429" mass="46788">MLRGTMLMFSAHHSRIPSVCASRMGARMNLVIARNRMNSPVSSPSWATTRRFTSGGRPSTIPPKKPDQQRASAQQQHAQSTPPPKPTNRTANMLTFLAATAIGIGAYVYQYQKPGSPAWNPFISSTGGLNTERWTPILLKSVTKVSTHTSLFEFELPEPCEIPITSAIYIKDDQIQAMRAYTPIHTWPTSLSSSSPSVDAQQQNPSASSEMEAQSTTTTATTKIQFLIKRYSEGQVSRFLHAARPGAKIEMRGPVVIWPASEPELEKWDEIGMIAGGTGVTAFLPIIHTALNSSTNRTRLTLVFAAREPEELYFKEELDQLAKKYPSRFKVVYTVDDAPEEQASSWQGPIGFVQRSLIEGVLPAPVSPVAAAEGEAQDSFDNTSVILVCGPETMINHIAGSPGLSGRAPIKGLLGSMGYTLDQVVRFPN</sequence>
<comment type="subcellular location">
    <subcellularLocation>
        <location evidence="2">Mitochondrion outer membrane</location>
        <topology evidence="2">Single-pass membrane protein</topology>
    </subcellularLocation>
</comment>
<dbReference type="PANTHER" id="PTHR19370:SF171">
    <property type="entry name" value="NADH-CYTOCHROME B5 REDUCTASE 2"/>
    <property type="match status" value="1"/>
</dbReference>
<dbReference type="InterPro" id="IPR017927">
    <property type="entry name" value="FAD-bd_FR_type"/>
</dbReference>
<evidence type="ECO:0000313" key="11">
    <source>
        <dbReference type="EMBL" id="KAG0256907.1"/>
    </source>
</evidence>
<evidence type="ECO:0000256" key="9">
    <source>
        <dbReference type="SAM" id="MobiDB-lite"/>
    </source>
</evidence>
<dbReference type="Pfam" id="PF00175">
    <property type="entry name" value="NAD_binding_1"/>
    <property type="match status" value="1"/>
</dbReference>
<dbReference type="Proteomes" id="UP000807716">
    <property type="component" value="Unassembled WGS sequence"/>
</dbReference>
<dbReference type="GO" id="GO:0090524">
    <property type="term" value="F:cytochrome-b5 reductase activity, acting on NADH"/>
    <property type="evidence" value="ECO:0007669"/>
    <property type="project" value="UniProtKB-EC"/>
</dbReference>
<evidence type="ECO:0000259" key="10">
    <source>
        <dbReference type="PROSITE" id="PS51384"/>
    </source>
</evidence>
<keyword evidence="7" id="KW-0560">Oxidoreductase</keyword>
<feature type="binding site" evidence="8">
    <location>
        <position position="227"/>
    </location>
    <ligand>
        <name>FAD</name>
        <dbReference type="ChEBI" id="CHEBI:57692"/>
    </ligand>
</feature>
<comment type="cofactor">
    <cofactor evidence="1 8">
        <name>FAD</name>
        <dbReference type="ChEBI" id="CHEBI:57692"/>
    </cofactor>
</comment>
<dbReference type="InterPro" id="IPR001433">
    <property type="entry name" value="OxRdtase_FAD/NAD-bd"/>
</dbReference>
<protein>
    <recommendedName>
        <fullName evidence="4">cytochrome-b5 reductase</fullName>
        <ecNumber evidence="4">1.6.2.2</ecNumber>
    </recommendedName>
</protein>
<feature type="compositionally biased region" description="Low complexity" evidence="9">
    <location>
        <begin position="206"/>
        <end position="217"/>
    </location>
</feature>
<dbReference type="SUPFAM" id="SSF52343">
    <property type="entry name" value="Ferredoxin reductase-like, C-terminal NADP-linked domain"/>
    <property type="match status" value="1"/>
</dbReference>
<feature type="binding site" evidence="8">
    <location>
        <position position="237"/>
    </location>
    <ligand>
        <name>FAD</name>
        <dbReference type="ChEBI" id="CHEBI:57692"/>
    </ligand>
</feature>
<dbReference type="Gene3D" id="2.40.30.10">
    <property type="entry name" value="Translation factors"/>
    <property type="match status" value="1"/>
</dbReference>
<evidence type="ECO:0000256" key="6">
    <source>
        <dbReference type="ARBA" id="ARBA00022827"/>
    </source>
</evidence>
<name>A0A9P6Q106_9FUNG</name>
<feature type="compositionally biased region" description="Low complexity" evidence="9">
    <location>
        <begin position="69"/>
        <end position="80"/>
    </location>
</feature>
<evidence type="ECO:0000256" key="4">
    <source>
        <dbReference type="ARBA" id="ARBA00012011"/>
    </source>
</evidence>
<dbReference type="CDD" id="cd06183">
    <property type="entry name" value="cyt_b5_reduct_like"/>
    <property type="match status" value="1"/>
</dbReference>